<feature type="transmembrane region" description="Helical" evidence="1">
    <location>
        <begin position="43"/>
        <end position="61"/>
    </location>
</feature>
<protein>
    <submittedName>
        <fullName evidence="2">Uncharacterized protein</fullName>
    </submittedName>
</protein>
<dbReference type="RefSeq" id="WP_205372638.1">
    <property type="nucleotide sequence ID" value="NZ_JAFEJA010000001.1"/>
</dbReference>
<sequence length="69" mass="7751">MKKLCEIAGFLLFLWGAAGVVHELTGWFKLWGVVRKLDFLDGYEMYASIVMAVTGLVLMVASDRLGRRT</sequence>
<evidence type="ECO:0000256" key="1">
    <source>
        <dbReference type="SAM" id="Phobius"/>
    </source>
</evidence>
<organism evidence="2 3">
    <name type="scientific">Streptomyces zhihengii</name>
    <dbReference type="NCBI Taxonomy" id="1818004"/>
    <lineage>
        <taxon>Bacteria</taxon>
        <taxon>Bacillati</taxon>
        <taxon>Actinomycetota</taxon>
        <taxon>Actinomycetes</taxon>
        <taxon>Kitasatosporales</taxon>
        <taxon>Streptomycetaceae</taxon>
        <taxon>Streptomyces</taxon>
    </lineage>
</organism>
<dbReference type="EMBL" id="JAFEJA010000001">
    <property type="protein sequence ID" value="MBM9618354.1"/>
    <property type="molecule type" value="Genomic_DNA"/>
</dbReference>
<evidence type="ECO:0000313" key="2">
    <source>
        <dbReference type="EMBL" id="MBM9618354.1"/>
    </source>
</evidence>
<reference evidence="2 3" key="1">
    <citation type="journal article" date="2016" name="Arch. Microbiol.">
        <title>Streptomyces zhihengii sp. nov., isolated from rhizospheric soil of Psammosilene tunicoides.</title>
        <authorList>
            <person name="Huang M.J."/>
            <person name="Fei J.J."/>
            <person name="Salam N."/>
            <person name="Kim C.J."/>
            <person name="Hozzein W.N."/>
            <person name="Xiao M."/>
            <person name="Huang H.Q."/>
            <person name="Li W.J."/>
        </authorList>
    </citation>
    <scope>NUCLEOTIDE SEQUENCE [LARGE SCALE GENOMIC DNA]</scope>
    <source>
        <strain evidence="2 3">YIM T102</strain>
    </source>
</reference>
<dbReference type="Proteomes" id="UP000664109">
    <property type="component" value="Unassembled WGS sequence"/>
</dbReference>
<evidence type="ECO:0000313" key="3">
    <source>
        <dbReference type="Proteomes" id="UP000664109"/>
    </source>
</evidence>
<gene>
    <name evidence="2" type="ORF">JE024_06260</name>
</gene>
<name>A0ABS2ULF0_9ACTN</name>
<keyword evidence="1" id="KW-0812">Transmembrane</keyword>
<keyword evidence="1" id="KW-0472">Membrane</keyword>
<proteinExistence type="predicted"/>
<keyword evidence="1" id="KW-1133">Transmembrane helix</keyword>
<comment type="caution">
    <text evidence="2">The sequence shown here is derived from an EMBL/GenBank/DDBJ whole genome shotgun (WGS) entry which is preliminary data.</text>
</comment>
<accession>A0ABS2ULF0</accession>
<keyword evidence="3" id="KW-1185">Reference proteome</keyword>